<dbReference type="Pfam" id="PF10543">
    <property type="entry name" value="ORF6N"/>
    <property type="match status" value="1"/>
</dbReference>
<dbReference type="GO" id="GO:0003677">
    <property type="term" value="F:DNA binding"/>
    <property type="evidence" value="ECO:0007669"/>
    <property type="project" value="UniProtKB-KW"/>
</dbReference>
<comment type="caution">
    <text evidence="2">The sequence shown here is derived from an EMBL/GenBank/DDBJ whole genome shotgun (WGS) entry which is preliminary data.</text>
</comment>
<accession>A0A512BBF5</accession>
<dbReference type="Proteomes" id="UP000321513">
    <property type="component" value="Unassembled WGS sequence"/>
</dbReference>
<name>A0A512BBF5_9BACT</name>
<gene>
    <name evidence="2" type="ORF">SAE01_17980</name>
</gene>
<feature type="domain" description="KilA-N DNA-binding" evidence="1">
    <location>
        <begin position="17"/>
        <end position="101"/>
    </location>
</feature>
<dbReference type="OrthoDB" id="9816206at2"/>
<dbReference type="AlphaFoldDB" id="A0A512BBF5"/>
<evidence type="ECO:0000259" key="1">
    <source>
        <dbReference type="Pfam" id="PF10543"/>
    </source>
</evidence>
<organism evidence="2 3">
    <name type="scientific">Segetibacter aerophilus</name>
    <dbReference type="NCBI Taxonomy" id="670293"/>
    <lineage>
        <taxon>Bacteria</taxon>
        <taxon>Pseudomonadati</taxon>
        <taxon>Bacteroidota</taxon>
        <taxon>Chitinophagia</taxon>
        <taxon>Chitinophagales</taxon>
        <taxon>Chitinophagaceae</taxon>
        <taxon>Segetibacter</taxon>
    </lineage>
</organism>
<protein>
    <submittedName>
        <fullName evidence="2">DNA-binding protein</fullName>
    </submittedName>
</protein>
<proteinExistence type="predicted"/>
<sequence length="181" mass="21218">MAKSLPQQQISEQIISEKIYVVRGVKIMLDRDLAEMYGVSTGRLNEAVKRNITRFPEDFMFQLKDEEWNNLKSQFVTSGYGGIRKLPFAFTEQGVAMLSSVLRSERAIQVNIQIVRVYTRMKQILFDNKELWIKLEKIEQALFKKDEEVKLIFNTLKALLIQEEKPRTEIGFLANRKEKKK</sequence>
<evidence type="ECO:0000313" key="3">
    <source>
        <dbReference type="Proteomes" id="UP000321513"/>
    </source>
</evidence>
<dbReference type="RefSeq" id="WP_147203430.1">
    <property type="nucleotide sequence ID" value="NZ_BJYT01000006.1"/>
</dbReference>
<evidence type="ECO:0000313" key="2">
    <source>
        <dbReference type="EMBL" id="GEO09302.1"/>
    </source>
</evidence>
<reference evidence="2 3" key="1">
    <citation type="submission" date="2019-07" db="EMBL/GenBank/DDBJ databases">
        <title>Whole genome shotgun sequence of Segetibacter aerophilus NBRC 106135.</title>
        <authorList>
            <person name="Hosoyama A."/>
            <person name="Uohara A."/>
            <person name="Ohji S."/>
            <person name="Ichikawa N."/>
        </authorList>
    </citation>
    <scope>NUCLEOTIDE SEQUENCE [LARGE SCALE GENOMIC DNA]</scope>
    <source>
        <strain evidence="2 3">NBRC 106135</strain>
    </source>
</reference>
<keyword evidence="2" id="KW-0238">DNA-binding</keyword>
<keyword evidence="3" id="KW-1185">Reference proteome</keyword>
<dbReference type="EMBL" id="BJYT01000006">
    <property type="protein sequence ID" value="GEO09302.1"/>
    <property type="molecule type" value="Genomic_DNA"/>
</dbReference>
<dbReference type="InterPro" id="IPR018873">
    <property type="entry name" value="KilA-N_DNA-bd_domain"/>
</dbReference>